<feature type="region of interest" description="Disordered" evidence="3">
    <location>
        <begin position="1"/>
        <end position="44"/>
    </location>
</feature>
<feature type="region of interest" description="Disordered" evidence="3">
    <location>
        <begin position="240"/>
        <end position="291"/>
    </location>
</feature>
<feature type="region of interest" description="Disordered" evidence="3">
    <location>
        <begin position="1871"/>
        <end position="1913"/>
    </location>
</feature>
<keyword evidence="6" id="KW-1185">Reference proteome</keyword>
<dbReference type="FunFam" id="1.20.900.10:FF:000038">
    <property type="entry name" value="Myosin-M heavy chain"/>
    <property type="match status" value="1"/>
</dbReference>
<feature type="compositionally biased region" description="Polar residues" evidence="3">
    <location>
        <begin position="1667"/>
        <end position="1676"/>
    </location>
</feature>
<feature type="region of interest" description="Disordered" evidence="3">
    <location>
        <begin position="465"/>
        <end position="573"/>
    </location>
</feature>
<feature type="region of interest" description="Disordered" evidence="3">
    <location>
        <begin position="859"/>
        <end position="887"/>
    </location>
</feature>
<feature type="non-terminal residue" evidence="5">
    <location>
        <position position="2309"/>
    </location>
</feature>
<dbReference type="GO" id="GO:0035025">
    <property type="term" value="P:positive regulation of Rho protein signal transduction"/>
    <property type="evidence" value="ECO:0007669"/>
    <property type="project" value="TreeGrafter"/>
</dbReference>
<feature type="compositionally biased region" description="Low complexity" evidence="3">
    <location>
        <begin position="1"/>
        <end position="10"/>
    </location>
</feature>
<comment type="caution">
    <text evidence="5">The sequence shown here is derived from an EMBL/GenBank/DDBJ whole genome shotgun (WGS) entry which is preliminary data.</text>
</comment>
<feature type="compositionally biased region" description="Polar residues" evidence="3">
    <location>
        <begin position="609"/>
        <end position="627"/>
    </location>
</feature>
<feature type="non-terminal residue" evidence="5">
    <location>
        <position position="1"/>
    </location>
</feature>
<evidence type="ECO:0000313" key="6">
    <source>
        <dbReference type="Proteomes" id="UP000502823"/>
    </source>
</evidence>
<feature type="compositionally biased region" description="Basic and acidic residues" evidence="3">
    <location>
        <begin position="16"/>
        <end position="31"/>
    </location>
</feature>
<dbReference type="PANTHER" id="PTHR46006">
    <property type="entry name" value="RHO GUANINE NUCLEOTIDE EXCHANGE FACTOR AT 64C, ISOFORM A"/>
    <property type="match status" value="1"/>
</dbReference>
<feature type="compositionally biased region" description="Polar residues" evidence="3">
    <location>
        <begin position="1059"/>
        <end position="1076"/>
    </location>
</feature>
<proteinExistence type="predicted"/>
<feature type="region of interest" description="Disordered" evidence="3">
    <location>
        <begin position="1620"/>
        <end position="1744"/>
    </location>
</feature>
<dbReference type="PANTHER" id="PTHR46006:SF5">
    <property type="entry name" value="DH DOMAIN-CONTAINING PROTEIN"/>
    <property type="match status" value="1"/>
</dbReference>
<feature type="compositionally biased region" description="Basic and acidic residues" evidence="3">
    <location>
        <begin position="282"/>
        <end position="291"/>
    </location>
</feature>
<reference evidence="6" key="1">
    <citation type="submission" date="2020-01" db="EMBL/GenBank/DDBJ databases">
        <title>Draft genome sequence of the Termite Coptotermes fromosanus.</title>
        <authorList>
            <person name="Itakura S."/>
            <person name="Yosikawa Y."/>
            <person name="Umezawa K."/>
        </authorList>
    </citation>
    <scope>NUCLEOTIDE SEQUENCE [LARGE SCALE GENOMIC DNA]</scope>
</reference>
<dbReference type="CDD" id="cd00160">
    <property type="entry name" value="RhoGEF"/>
    <property type="match status" value="1"/>
</dbReference>
<dbReference type="GO" id="GO:0031097">
    <property type="term" value="C:medial cortex"/>
    <property type="evidence" value="ECO:0007669"/>
    <property type="project" value="UniProtKB-ARBA"/>
</dbReference>
<name>A0A6L2Q5E6_COPFO</name>
<dbReference type="EMBL" id="BLKM01001515">
    <property type="protein sequence ID" value="GFG40099.1"/>
    <property type="molecule type" value="Genomic_DNA"/>
</dbReference>
<accession>A0A6L2Q5E6</accession>
<feature type="compositionally biased region" description="Polar residues" evidence="3">
    <location>
        <begin position="474"/>
        <end position="496"/>
    </location>
</feature>
<comment type="subcellular location">
    <subcellularLocation>
        <location evidence="1">Cytoplasm</location>
    </subcellularLocation>
</comment>
<keyword evidence="2" id="KW-0963">Cytoplasm</keyword>
<evidence type="ECO:0000256" key="3">
    <source>
        <dbReference type="SAM" id="MobiDB-lite"/>
    </source>
</evidence>
<feature type="compositionally biased region" description="Acidic residues" evidence="3">
    <location>
        <begin position="1677"/>
        <end position="1689"/>
    </location>
</feature>
<feature type="compositionally biased region" description="Low complexity" evidence="3">
    <location>
        <begin position="1871"/>
        <end position="1880"/>
    </location>
</feature>
<dbReference type="Pfam" id="PF00621">
    <property type="entry name" value="RhoGEF"/>
    <property type="match status" value="1"/>
</dbReference>
<dbReference type="GO" id="GO:0005085">
    <property type="term" value="F:guanyl-nucleotide exchange factor activity"/>
    <property type="evidence" value="ECO:0007669"/>
    <property type="project" value="InterPro"/>
</dbReference>
<feature type="region of interest" description="Disordered" evidence="3">
    <location>
        <begin position="925"/>
        <end position="947"/>
    </location>
</feature>
<dbReference type="InterPro" id="IPR035899">
    <property type="entry name" value="DBL_dom_sf"/>
</dbReference>
<feature type="region of interest" description="Disordered" evidence="3">
    <location>
        <begin position="1051"/>
        <end position="1105"/>
    </location>
</feature>
<feature type="compositionally biased region" description="Basic and acidic residues" evidence="3">
    <location>
        <begin position="928"/>
        <end position="943"/>
    </location>
</feature>
<protein>
    <recommendedName>
        <fullName evidence="4">DH domain-containing protein</fullName>
    </recommendedName>
</protein>
<dbReference type="InterPro" id="IPR051480">
    <property type="entry name" value="Endocytic_GEF_Adapter"/>
</dbReference>
<sequence>SSQQDNNGGNKKQKKSWGDRLKLGKSERSREQLSSGASTSPDNLLHEYRNKYGTLTSGSALCKSMKYAETWLYGSVAVRSPPGGSTPPRPSLFLCHPPPTVAVIPAAQAVVIPPGTQYAVVMCSCPEFLTGTARSKKSSSVVCKKCGGSRMLWNVSKGGGTVRASGGSSMNPAGTVRAIGGTLRLGSGSSGHNRLRPSLLNLSPVPQSIQNPNSSPQTMKSVTPDPYDLMRRNRLGAVNNSEGSLQFGSQGTVRVRAKSTSPCRSDRRSPSPPVNKRTLVHARSEKGRLGSDRDLSWAREFSNGNKVVEPLDATKRKSILECDVNAYELIAKYLKNGNRSEVNGDTRSSVDGFCKSRRVGIPSDDDDVLDDELSDNLSDNALENSSEEVSDITRHRSHKMLLQNTVSCQSKSDANTRIQDVKNLTPVAVQTPSRKPCVEKLQNASISTSLMTAGITLGGQRIRLFNEPPLPSSPEGNINVNSDGTSASELSRQNDMPSGDSKIDAATSRQQERSPKNKSISSSQIPRLTSPQRPPRKTKTSSESPSGCSSNGDVEPEEGGQEEEENENESTLVSYAERAGSSLCQAKDVRCSSSTEGVCIIKSILKKPSTLSPGEISTSSKTFSDTVSKPDYTASSPSVISASSEQHNLPSPVVPSSGSSDFYLPTFQEYKQQYRRKKQVQFKVSNDIAVLKPLEEEQEADLHPSDTTTAASAPIRNSVASSTEIVSDLPPVGEEKDDAVVLQRLSSVKIDKSIQGDKLETRLVKEGRINEDVRFVEKKENKLDLDKEEFVISSDVKDEDKTRNCDKDKLKGVVNKTATSGDTNSERDFDRVESVKLQYFGVGDVGVVNSRNVAGGEIASQSGAENGAGDDTGSVGDTAAVSGGSEDDNATTAGLLFTASDRDNINLNVIRANYRTLYNVTAQRNKQKVKEQQGRGEKNETKGRKNKGKKTLGNVTFLKKCQAIVKVLCLIRIDFACLERLMCVGLYSKLNSFLYWKQDEVEVETEVLCASQSERLLPTDSEDPDRRQTQLPAGGSAVLFNDTMRLRLRPGRPDIRQVFSDSGTSGIYTSSDSLLDTPNRPKRMLSPGRPRPKEPPPPPPPLSSAITHEISQQSLPELPPRLIFPFTKKQIEQMNQQARQFSIKSKSKEKMISSSVSGVSKSLCDSGQTVSSNSRAMSWSPFTNINTKCSCETVSHMAKKREHRHSDPGPVAPKIVVHIENSPEEQRRELEFETNIESSARISHHPDERKQDSIDYPPSEMSKTGNRDDSIGRTIVTISSPGSPFLDLHRLQIKEEDSTRNVSPGPQKRTSILITSEDSAEANTHPRSNTHINSSVTSLVIQNDNIRASPVKKDASNKVTISVGGVSDHLPLEINSQNTGNTNLSSPCTIIDTSPSSTLNSRNIYNNNNGSSVTLLSSNQINVIPVSPEQQDRRTLLVVDHHDNEEASDGTVLRCWNNDSVVPVKSDDDIRAIKENVTVASSVGDYVRETASSVTLASKPRGVDLSPVSPTAEDADILLNPVEAVKRNLVPHVCGKKDLTPEDESAVTISSSTDYLRELVEVQEDTDDHERETLKEGDYLVTAAESKLKDPISHDDVPLYSNVSTGVSKSSEDILPTVIEQEEEGDSDVVHAQEPSLSEAEECPKPLGTLDVEDCRRESRSLDAESSDTATYSTIPENDDIESRDEGDDTTSTSQISVSEPFKGPVSVETDKSDQADEEDLRDDKNGSCGEPEIELEDENVYDSIKEPIYEEIADTPPPLPLSPPPSLDDLEEMKNISRSIFEGASKYDILSYLVGAKERGIVPEETYYSGSANGDEIIEIFDGKPVHDEEEGVQSHHRMTSLDLGDLSSRVSHLSNASDSSEDSCNIIISSIGESPSSPNKVRKSSAEIERNDSGVGSETSKSSRSRWQHCGPATSIREDQQLLCEDCDQPVETQVTDSGVMFAPLVCRKCGKKRAERKEIIAEIVETEEKYGRDLQIIMEEFYRPMLVAGLLTPEHLAAIFLNVEELLEHNVALAEKLRDAMEIALEQGDEDLLTVNIGKVFLEASPMLHAFESYCVRQGAASLLLANLEKEKELLRIFLRVSQMENAVLRRMNLNSFLMVPVQRVTKYPLLLARLYKVTPPHHESRELLRQSQQKIELHLEHMNSEAKDISTTKLWRRISIMNGRRSSSETDMLSIKLRKMALDILEWNHDEVRFAMEGKLLYTNPTDNNWRKGRTIKLNPINALLVTNGKPTDDYRPDPTEDALMFPRKTGVREATLLLLKEKCGRYMQLREPLYLDKCIVCSEADWEGYFEVQELASKDTFIFK</sequence>
<dbReference type="FunCoup" id="A0A6L2Q5E6">
    <property type="interactions" value="1"/>
</dbReference>
<gene>
    <name evidence="5" type="ORF">Cfor_00774</name>
</gene>
<evidence type="ECO:0000259" key="4">
    <source>
        <dbReference type="PROSITE" id="PS50010"/>
    </source>
</evidence>
<feature type="domain" description="DH" evidence="4">
    <location>
        <begin position="1958"/>
        <end position="2149"/>
    </location>
</feature>
<evidence type="ECO:0000256" key="1">
    <source>
        <dbReference type="ARBA" id="ARBA00004496"/>
    </source>
</evidence>
<feature type="region of interest" description="Disordered" evidence="3">
    <location>
        <begin position="609"/>
        <end position="638"/>
    </location>
</feature>
<feature type="compositionally biased region" description="Polar residues" evidence="3">
    <location>
        <begin position="517"/>
        <end position="531"/>
    </location>
</feature>
<dbReference type="OrthoDB" id="2015333at2759"/>
<evidence type="ECO:0000256" key="2">
    <source>
        <dbReference type="ARBA" id="ARBA00022490"/>
    </source>
</evidence>
<dbReference type="Proteomes" id="UP000502823">
    <property type="component" value="Unassembled WGS sequence"/>
</dbReference>
<feature type="compositionally biased region" description="Low complexity" evidence="3">
    <location>
        <begin position="541"/>
        <end position="550"/>
    </location>
</feature>
<feature type="compositionally biased region" description="Polar residues" evidence="3">
    <location>
        <begin position="240"/>
        <end position="252"/>
    </location>
</feature>
<dbReference type="PROSITE" id="PS50010">
    <property type="entry name" value="DH_2"/>
    <property type="match status" value="1"/>
</dbReference>
<feature type="region of interest" description="Disordered" evidence="3">
    <location>
        <begin position="1015"/>
        <end position="1035"/>
    </location>
</feature>
<feature type="region of interest" description="Disordered" evidence="3">
    <location>
        <begin position="1237"/>
        <end position="1269"/>
    </location>
</feature>
<dbReference type="InterPro" id="IPR000219">
    <property type="entry name" value="DH_dom"/>
</dbReference>
<dbReference type="InParanoid" id="A0A6L2Q5E6"/>
<dbReference type="Gene3D" id="1.20.900.10">
    <property type="entry name" value="Dbl homology (DH) domain"/>
    <property type="match status" value="1"/>
</dbReference>
<feature type="compositionally biased region" description="Acidic residues" evidence="3">
    <location>
        <begin position="554"/>
        <end position="568"/>
    </location>
</feature>
<dbReference type="SUPFAM" id="SSF48065">
    <property type="entry name" value="DBL homology domain (DH-domain)"/>
    <property type="match status" value="1"/>
</dbReference>
<feature type="compositionally biased region" description="Polar residues" evidence="3">
    <location>
        <begin position="32"/>
        <end position="42"/>
    </location>
</feature>
<feature type="compositionally biased region" description="Basic and acidic residues" evidence="3">
    <location>
        <begin position="1653"/>
        <end position="1663"/>
    </location>
</feature>
<evidence type="ECO:0000313" key="5">
    <source>
        <dbReference type="EMBL" id="GFG40099.1"/>
    </source>
</evidence>
<feature type="compositionally biased region" description="Basic and acidic residues" evidence="3">
    <location>
        <begin position="1244"/>
        <end position="1253"/>
    </location>
</feature>
<feature type="compositionally biased region" description="Acidic residues" evidence="3">
    <location>
        <begin position="1732"/>
        <end position="1741"/>
    </location>
</feature>
<organism evidence="5 6">
    <name type="scientific">Coptotermes formosanus</name>
    <name type="common">Formosan subterranean termite</name>
    <dbReference type="NCBI Taxonomy" id="36987"/>
    <lineage>
        <taxon>Eukaryota</taxon>
        <taxon>Metazoa</taxon>
        <taxon>Ecdysozoa</taxon>
        <taxon>Arthropoda</taxon>
        <taxon>Hexapoda</taxon>
        <taxon>Insecta</taxon>
        <taxon>Pterygota</taxon>
        <taxon>Neoptera</taxon>
        <taxon>Polyneoptera</taxon>
        <taxon>Dictyoptera</taxon>
        <taxon>Blattodea</taxon>
        <taxon>Blattoidea</taxon>
        <taxon>Termitoidae</taxon>
        <taxon>Rhinotermitidae</taxon>
        <taxon>Coptotermes</taxon>
    </lineage>
</organism>
<dbReference type="SMART" id="SM00325">
    <property type="entry name" value="RhoGEF"/>
    <property type="match status" value="1"/>
</dbReference>